<proteinExistence type="predicted"/>
<keyword evidence="3" id="KW-1185">Reference proteome</keyword>
<organism evidence="2 3">
    <name type="scientific">Anthropogastromicrobium aceti</name>
    <dbReference type="NCBI Taxonomy" id="2981768"/>
    <lineage>
        <taxon>Bacteria</taxon>
        <taxon>Bacillati</taxon>
        <taxon>Bacillota</taxon>
        <taxon>Clostridia</taxon>
        <taxon>Lachnospirales</taxon>
        <taxon>Lachnospiraceae</taxon>
        <taxon>Anthropogastromicrobium</taxon>
    </lineage>
</organism>
<feature type="region of interest" description="Disordered" evidence="1">
    <location>
        <begin position="46"/>
        <end position="73"/>
    </location>
</feature>
<evidence type="ECO:0000256" key="1">
    <source>
        <dbReference type="SAM" id="MobiDB-lite"/>
    </source>
</evidence>
<gene>
    <name evidence="2" type="ORF">LKD48_08695</name>
</gene>
<sequence>MDDQTKKLLKECNVGCKMALQSMTQVEDYLEDSELERAVEDYRREHERVEKETSRLLMEAGVSEKDPSPVASASSWITTEMRLMMKGDCHQVAKLMMNGCNMGIQSIAKCQNECSDASREARQIAEGLIHTEEDFMGRMKEFL</sequence>
<protein>
    <recommendedName>
        <fullName evidence="4">DUF2383 domain-containing protein</fullName>
    </recommendedName>
</protein>
<evidence type="ECO:0000313" key="3">
    <source>
        <dbReference type="Proteomes" id="UP001198200"/>
    </source>
</evidence>
<reference evidence="2 3" key="1">
    <citation type="submission" date="2021-10" db="EMBL/GenBank/DDBJ databases">
        <title>Anaerobic single-cell dispensing facilitates the cultivation of human gut bacteria.</title>
        <authorList>
            <person name="Afrizal A."/>
        </authorList>
    </citation>
    <scope>NUCLEOTIDE SEQUENCE [LARGE SCALE GENOMIC DNA]</scope>
    <source>
        <strain evidence="2 3">CLA-AA-H224</strain>
    </source>
</reference>
<comment type="caution">
    <text evidence="2">The sequence shown here is derived from an EMBL/GenBank/DDBJ whole genome shotgun (WGS) entry which is preliminary data.</text>
</comment>
<evidence type="ECO:0000313" key="2">
    <source>
        <dbReference type="EMBL" id="MCC2221708.1"/>
    </source>
</evidence>
<name>A0AAE3JCJ3_9FIRM</name>
<dbReference type="Proteomes" id="UP001198200">
    <property type="component" value="Unassembled WGS sequence"/>
</dbReference>
<accession>A0AAE3JCJ3</accession>
<evidence type="ECO:0008006" key="4">
    <source>
        <dbReference type="Google" id="ProtNLM"/>
    </source>
</evidence>
<dbReference type="AlphaFoldDB" id="A0AAE3JCJ3"/>
<dbReference type="EMBL" id="JAJEQN010000019">
    <property type="protein sequence ID" value="MCC2221708.1"/>
    <property type="molecule type" value="Genomic_DNA"/>
</dbReference>
<dbReference type="RefSeq" id="WP_308731787.1">
    <property type="nucleotide sequence ID" value="NZ_JAJEQN010000019.1"/>
</dbReference>